<name>S4XUN8_SORCE</name>
<proteinExistence type="predicted"/>
<reference evidence="2 3" key="1">
    <citation type="journal article" date="2013" name="Sci. Rep.">
        <title>Extraordinary expansion of a Sorangium cellulosum genome from an alkaline milieu.</title>
        <authorList>
            <person name="Han K."/>
            <person name="Li Z.F."/>
            <person name="Peng R."/>
            <person name="Zhu L.P."/>
            <person name="Zhou T."/>
            <person name="Wang L.G."/>
            <person name="Li S.G."/>
            <person name="Zhang X.B."/>
            <person name="Hu W."/>
            <person name="Wu Z.H."/>
            <person name="Qin N."/>
            <person name="Li Y.Z."/>
        </authorList>
    </citation>
    <scope>NUCLEOTIDE SEQUENCE [LARGE SCALE GENOMIC DNA]</scope>
    <source>
        <strain evidence="2 3">So0157-2</strain>
    </source>
</reference>
<dbReference type="PATRIC" id="fig|1254432.3.peg.3841"/>
<dbReference type="HOGENOM" id="CLU_1234351_0_0_7"/>
<dbReference type="Gene3D" id="2.20.25.110">
    <property type="entry name" value="S-adenosyl-L-methionine-dependent methyltransferases"/>
    <property type="match status" value="1"/>
</dbReference>
<dbReference type="eggNOG" id="COG2226">
    <property type="taxonomic scope" value="Bacteria"/>
</dbReference>
<dbReference type="RefSeq" id="WP_020735345.1">
    <property type="nucleotide sequence ID" value="NC_021658.1"/>
</dbReference>
<dbReference type="AlphaFoldDB" id="S4XUN8"/>
<dbReference type="EMBL" id="CP003969">
    <property type="protein sequence ID" value="AGP36051.1"/>
    <property type="molecule type" value="Genomic_DNA"/>
</dbReference>
<dbReference type="KEGG" id="scu:SCE1572_16995"/>
<dbReference type="InterPro" id="IPR029063">
    <property type="entry name" value="SAM-dependent_MTases_sf"/>
</dbReference>
<evidence type="ECO:0000259" key="1">
    <source>
        <dbReference type="Pfam" id="PF13649"/>
    </source>
</evidence>
<evidence type="ECO:0000313" key="3">
    <source>
        <dbReference type="Proteomes" id="UP000014803"/>
    </source>
</evidence>
<evidence type="ECO:0000313" key="2">
    <source>
        <dbReference type="EMBL" id="AGP36051.1"/>
    </source>
</evidence>
<dbReference type="InterPro" id="IPR041698">
    <property type="entry name" value="Methyltransf_25"/>
</dbReference>
<feature type="domain" description="Methyltransferase" evidence="1">
    <location>
        <begin position="4"/>
        <end position="99"/>
    </location>
</feature>
<protein>
    <recommendedName>
        <fullName evidence="1">Methyltransferase domain-containing protein</fullName>
    </recommendedName>
</protein>
<dbReference type="Proteomes" id="UP000014803">
    <property type="component" value="Chromosome"/>
</dbReference>
<gene>
    <name evidence="2" type="ORF">SCE1572_16995</name>
</gene>
<dbReference type="STRING" id="1254432.SCE1572_16995"/>
<dbReference type="SUPFAM" id="SSF53335">
    <property type="entry name" value="S-adenosyl-L-methionine-dependent methyltransferases"/>
    <property type="match status" value="1"/>
</dbReference>
<organism evidence="2 3">
    <name type="scientific">Sorangium cellulosum So0157-2</name>
    <dbReference type="NCBI Taxonomy" id="1254432"/>
    <lineage>
        <taxon>Bacteria</taxon>
        <taxon>Pseudomonadati</taxon>
        <taxon>Myxococcota</taxon>
        <taxon>Polyangia</taxon>
        <taxon>Polyangiales</taxon>
        <taxon>Polyangiaceae</taxon>
        <taxon>Sorangium</taxon>
    </lineage>
</organism>
<accession>S4XUN8</accession>
<dbReference type="Pfam" id="PF13649">
    <property type="entry name" value="Methyltransf_25"/>
    <property type="match status" value="1"/>
</dbReference>
<sequence length="224" mass="24350">MQRVLSWACGPARHLEAFAELGVGCAGADGSAAMIAYAERAACARGAGVRFYCAELDERPDVAPVDLSFVPLSAIHQLATPAALERHLRLAASLLLPGGVHVIEATHPADLTPSGVNRTEWTELRGEQSIDARFRIHTERATPDRVVPVSLEVVCSARRNGGAPRELSSFRQEATWHIPDLAGWRRVAERVPELSLVATLGDFNVDVPFEHAAAWRLILVLKRV</sequence>
<dbReference type="Gene3D" id="3.40.50.150">
    <property type="entry name" value="Vaccinia Virus protein VP39"/>
    <property type="match status" value="1"/>
</dbReference>